<name>A0A6J4H951_9ACTN</name>
<feature type="region of interest" description="Disordered" evidence="1">
    <location>
        <begin position="38"/>
        <end position="245"/>
    </location>
</feature>
<feature type="compositionally biased region" description="Gly residues" evidence="1">
    <location>
        <begin position="95"/>
        <end position="105"/>
    </location>
</feature>
<proteinExistence type="predicted"/>
<evidence type="ECO:0000313" key="2">
    <source>
        <dbReference type="EMBL" id="CAA9217085.1"/>
    </source>
</evidence>
<feature type="compositionally biased region" description="Basic and acidic residues" evidence="1">
    <location>
        <begin position="168"/>
        <end position="179"/>
    </location>
</feature>
<feature type="region of interest" description="Disordered" evidence="1">
    <location>
        <begin position="1"/>
        <end position="21"/>
    </location>
</feature>
<feature type="compositionally biased region" description="Basic residues" evidence="1">
    <location>
        <begin position="145"/>
        <end position="156"/>
    </location>
</feature>
<organism evidence="2">
    <name type="scientific">uncultured Mycobacteriales bacterium</name>
    <dbReference type="NCBI Taxonomy" id="581187"/>
    <lineage>
        <taxon>Bacteria</taxon>
        <taxon>Bacillati</taxon>
        <taxon>Actinomycetota</taxon>
        <taxon>Actinomycetes</taxon>
        <taxon>Mycobacteriales</taxon>
        <taxon>environmental samples</taxon>
    </lineage>
</organism>
<feature type="compositionally biased region" description="Basic residues" evidence="1">
    <location>
        <begin position="129"/>
        <end position="138"/>
    </location>
</feature>
<gene>
    <name evidence="2" type="ORF">AVDCRST_MAG41-319</name>
</gene>
<feature type="non-terminal residue" evidence="2">
    <location>
        <position position="1"/>
    </location>
</feature>
<reference evidence="2" key="1">
    <citation type="submission" date="2020-02" db="EMBL/GenBank/DDBJ databases">
        <authorList>
            <person name="Meier V. D."/>
        </authorList>
    </citation>
    <scope>NUCLEOTIDE SEQUENCE</scope>
    <source>
        <strain evidence="2">AVDCRST_MAG41</strain>
    </source>
</reference>
<accession>A0A6J4H951</accession>
<dbReference type="EMBL" id="CADCTP010000025">
    <property type="protein sequence ID" value="CAA9217085.1"/>
    <property type="molecule type" value="Genomic_DNA"/>
</dbReference>
<feature type="compositionally biased region" description="Low complexity" evidence="1">
    <location>
        <begin position="218"/>
        <end position="232"/>
    </location>
</feature>
<evidence type="ECO:0000256" key="1">
    <source>
        <dbReference type="SAM" id="MobiDB-lite"/>
    </source>
</evidence>
<sequence>GHRDRIRCGPLGPPLPSRFARCPAPRLLPVRRGLGQLLLPGVGRAAAGRRGDRGAVPRPAGPPDRAGRHRPARAGRPARRRAAGRPGGVLRPQHGRGGGVRGGAAVGAPRHRADPPLRLRPPRAGPAAGRRRRPHPQRRRDPGRGRRPRRARRRAAGRPGDAGAGDAGDPRRLPGHRDLPAQAGPAELPGDRDDRRRRPPGHPGRGPGLGRDDQRAVRPAGVPGRPLLPRGPDQAGPGHPARVAL</sequence>
<feature type="non-terminal residue" evidence="2">
    <location>
        <position position="245"/>
    </location>
</feature>
<feature type="compositionally biased region" description="Basic residues" evidence="1">
    <location>
        <begin position="67"/>
        <end position="83"/>
    </location>
</feature>
<dbReference type="AlphaFoldDB" id="A0A6J4H951"/>
<protein>
    <submittedName>
        <fullName evidence="2">Uncharacterized protein</fullName>
    </submittedName>
</protein>